<protein>
    <submittedName>
        <fullName evidence="1">Glutamate 5-kinase</fullName>
    </submittedName>
</protein>
<organism evidence="1 2">
    <name type="scientific">Acinetobacter sichuanensis</name>
    <dbReference type="NCBI Taxonomy" id="2136183"/>
    <lineage>
        <taxon>Bacteria</taxon>
        <taxon>Pseudomonadati</taxon>
        <taxon>Pseudomonadota</taxon>
        <taxon>Gammaproteobacteria</taxon>
        <taxon>Moraxellales</taxon>
        <taxon>Moraxellaceae</taxon>
        <taxon>Acinetobacter</taxon>
    </lineage>
</organism>
<dbReference type="EMBL" id="JBHRSF010000059">
    <property type="protein sequence ID" value="MFC2996246.1"/>
    <property type="molecule type" value="Genomic_DNA"/>
</dbReference>
<dbReference type="RefSeq" id="WP_378227466.1">
    <property type="nucleotide sequence ID" value="NZ_JBHRSF010000059.1"/>
</dbReference>
<gene>
    <name evidence="1" type="ORF">ACFODO_13390</name>
</gene>
<accession>A0ABV7BF65</accession>
<proteinExistence type="predicted"/>
<dbReference type="Proteomes" id="UP001595455">
    <property type="component" value="Unassembled WGS sequence"/>
</dbReference>
<sequence length="121" mass="13252">KNKIQSKVAKAFDTKLADAVASFSCTKIINSGKYNPVTETYPNQINGSYSGRGVLFGSYKKDLVKPTDYQVTDSKATVLQNEVTRVPQIGDVWTTAKGDFKVVNVSADPSDSIWVCQLRKA</sequence>
<reference evidence="2" key="1">
    <citation type="journal article" date="2019" name="Int. J. Syst. Evol. Microbiol.">
        <title>The Global Catalogue of Microorganisms (GCM) 10K type strain sequencing project: providing services to taxonomists for standard genome sequencing and annotation.</title>
        <authorList>
            <consortium name="The Broad Institute Genomics Platform"/>
            <consortium name="The Broad Institute Genome Sequencing Center for Infectious Disease"/>
            <person name="Wu L."/>
            <person name="Ma J."/>
        </authorList>
    </citation>
    <scope>NUCLEOTIDE SEQUENCE [LARGE SCALE GENOMIC DNA]</scope>
    <source>
        <strain evidence="2">KCTC 62575</strain>
    </source>
</reference>
<name>A0ABV7BF65_9GAMM</name>
<evidence type="ECO:0000313" key="1">
    <source>
        <dbReference type="EMBL" id="MFC2996246.1"/>
    </source>
</evidence>
<feature type="non-terminal residue" evidence="1">
    <location>
        <position position="1"/>
    </location>
</feature>
<keyword evidence="2" id="KW-1185">Reference proteome</keyword>
<comment type="caution">
    <text evidence="1">The sequence shown here is derived from an EMBL/GenBank/DDBJ whole genome shotgun (WGS) entry which is preliminary data.</text>
</comment>
<evidence type="ECO:0000313" key="2">
    <source>
        <dbReference type="Proteomes" id="UP001595455"/>
    </source>
</evidence>